<dbReference type="AlphaFoldDB" id="A0A3A2Z8V4"/>
<dbReference type="FunFam" id="3.40.50.2000:FF:000208">
    <property type="entry name" value="Alpha,alpha-trehalose-phosphate synthase subunit, putative"/>
    <property type="match status" value="1"/>
</dbReference>
<dbReference type="EMBL" id="MVGC01000417">
    <property type="protein sequence ID" value="RJE19346.1"/>
    <property type="molecule type" value="Genomic_DNA"/>
</dbReference>
<dbReference type="OrthoDB" id="755951at2759"/>
<dbReference type="GO" id="GO:0034605">
    <property type="term" value="P:cellular response to heat"/>
    <property type="evidence" value="ECO:0007669"/>
    <property type="project" value="TreeGrafter"/>
</dbReference>
<evidence type="ECO:0000313" key="1">
    <source>
        <dbReference type="EMBL" id="RJE19346.1"/>
    </source>
</evidence>
<reference evidence="2" key="1">
    <citation type="submission" date="2017-02" db="EMBL/GenBank/DDBJ databases">
        <authorList>
            <person name="Tafer H."/>
            <person name="Lopandic K."/>
        </authorList>
    </citation>
    <scope>NUCLEOTIDE SEQUENCE [LARGE SCALE GENOMIC DNA]</scope>
    <source>
        <strain evidence="2">CBS 366.77</strain>
    </source>
</reference>
<dbReference type="GO" id="GO:0005829">
    <property type="term" value="C:cytosol"/>
    <property type="evidence" value="ECO:0007669"/>
    <property type="project" value="TreeGrafter"/>
</dbReference>
<dbReference type="Proteomes" id="UP000266188">
    <property type="component" value="Unassembled WGS sequence"/>
</dbReference>
<dbReference type="PANTHER" id="PTHR10788">
    <property type="entry name" value="TREHALOSE-6-PHOSPHATE SYNTHASE"/>
    <property type="match status" value="1"/>
</dbReference>
<evidence type="ECO:0000313" key="2">
    <source>
        <dbReference type="Proteomes" id="UP000266188"/>
    </source>
</evidence>
<name>A0A3A2Z8V4_9EURO</name>
<dbReference type="CDD" id="cd03788">
    <property type="entry name" value="GT20_TPS"/>
    <property type="match status" value="1"/>
</dbReference>
<keyword evidence="2" id="KW-1185">Reference proteome</keyword>
<organism evidence="1 2">
    <name type="scientific">Aspergillus sclerotialis</name>
    <dbReference type="NCBI Taxonomy" id="2070753"/>
    <lineage>
        <taxon>Eukaryota</taxon>
        <taxon>Fungi</taxon>
        <taxon>Dikarya</taxon>
        <taxon>Ascomycota</taxon>
        <taxon>Pezizomycotina</taxon>
        <taxon>Eurotiomycetes</taxon>
        <taxon>Eurotiomycetidae</taxon>
        <taxon>Eurotiales</taxon>
        <taxon>Aspergillaceae</taxon>
        <taxon>Aspergillus</taxon>
        <taxon>Aspergillus subgen. Polypaecilum</taxon>
    </lineage>
</organism>
<gene>
    <name evidence="1" type="ORF">PHISCL_08318</name>
</gene>
<dbReference type="SUPFAM" id="SSF53756">
    <property type="entry name" value="UDP-Glycosyltransferase/glycogen phosphorylase"/>
    <property type="match status" value="1"/>
</dbReference>
<dbReference type="STRING" id="2070753.A0A3A2Z8V4"/>
<dbReference type="GO" id="GO:0005946">
    <property type="term" value="C:alpha,alpha-trehalose-phosphate synthase complex (UDP-forming)"/>
    <property type="evidence" value="ECO:0007669"/>
    <property type="project" value="TreeGrafter"/>
</dbReference>
<proteinExistence type="predicted"/>
<accession>A0A3A2Z8V4</accession>
<dbReference type="Gene3D" id="3.40.50.2000">
    <property type="entry name" value="Glycogen Phosphorylase B"/>
    <property type="match status" value="2"/>
</dbReference>
<comment type="caution">
    <text evidence="1">The sequence shown here is derived from an EMBL/GenBank/DDBJ whole genome shotgun (WGS) entry which is preliminary data.</text>
</comment>
<dbReference type="InterPro" id="IPR001830">
    <property type="entry name" value="Glyco_trans_20"/>
</dbReference>
<dbReference type="GO" id="GO:0003825">
    <property type="term" value="F:alpha,alpha-trehalose-phosphate synthase (UDP-forming) activity"/>
    <property type="evidence" value="ECO:0007669"/>
    <property type="project" value="TreeGrafter"/>
</dbReference>
<sequence length="477" mass="54213">MNTKHQKQRGLILVSNRLPLSIKKEGDSFQSSLSSGGLVTALSGLTQSMKFRWFGWPGIYIEDDEDQKRAAESLTENNATGIFLDPELAHEHYNGFSNCILWPILHYQSGVEFDETAWAAYQRVNEIFADIVAGEANDGDFIWVHDYHLLLLPSLLRKRLKEHGKQCPIGFTLHTPFPAGDFWRSLPVHNDLLKGVLASDVVGFHTDEYQRNFTDRCAQSLNVTMKTEDRIVYEGHETFVGTFIVGIDPQKFSDSRLDPKVQDRIRELEKEYKDKKVIIGIDRLDYTKGIVQKLKGYDHFLQQHPDLVNKVVLIQVAIPSREDVKEYQELAEEVSFHTGRFIGKYSSADGTPLIYMHRSVSFTELTALYCISDVCLLTSRRDGMNLVASEYVACQAENHGVLILSELAGAASFLKPGSIIFHPSREQEMADAIYRAVTMDEKEKEERYRGLIDFVSTHTSAKWGESFINALEGYSER</sequence>
<dbReference type="GO" id="GO:0005992">
    <property type="term" value="P:trehalose biosynthetic process"/>
    <property type="evidence" value="ECO:0007669"/>
    <property type="project" value="InterPro"/>
</dbReference>
<dbReference type="PANTHER" id="PTHR10788:SF75">
    <property type="entry name" value="SYNTHASE SUBUNIT OF TREHALOSE-6-PHOSPHATE SYNTHASE_PHOSPHATASE COMPLEX (EUROFUNG)"/>
    <property type="match status" value="1"/>
</dbReference>
<protein>
    <submittedName>
        <fullName evidence="1">Synthase subunit</fullName>
    </submittedName>
</protein>
<dbReference type="GO" id="GO:0004805">
    <property type="term" value="F:trehalose-phosphatase activity"/>
    <property type="evidence" value="ECO:0007669"/>
    <property type="project" value="TreeGrafter"/>
</dbReference>
<dbReference type="Pfam" id="PF00982">
    <property type="entry name" value="Glyco_transf_20"/>
    <property type="match status" value="1"/>
</dbReference>